<reference evidence="4" key="1">
    <citation type="journal article" date="2019" name="Int. J. Syst. Evol. Microbiol.">
        <title>The Global Catalogue of Microorganisms (GCM) 10K type strain sequencing project: providing services to taxonomists for standard genome sequencing and annotation.</title>
        <authorList>
            <consortium name="The Broad Institute Genomics Platform"/>
            <consortium name="The Broad Institute Genome Sequencing Center for Infectious Disease"/>
            <person name="Wu L."/>
            <person name="Ma J."/>
        </authorList>
    </citation>
    <scope>NUCLEOTIDE SEQUENCE [LARGE SCALE GENOMIC DNA]</scope>
    <source>
        <strain evidence="4">JCM 18123</strain>
    </source>
</reference>
<feature type="region of interest" description="Disordered" evidence="1">
    <location>
        <begin position="94"/>
        <end position="120"/>
    </location>
</feature>
<dbReference type="PANTHER" id="PTHR31435:SF10">
    <property type="entry name" value="BSR4717 PROTEIN"/>
    <property type="match status" value="1"/>
</dbReference>
<protein>
    <recommendedName>
        <fullName evidence="2">N-acetyltransferase domain-containing protein</fullName>
    </recommendedName>
</protein>
<sequence>MSERIDAAARGARRDPADIRRVCDAGGAIGGDGAGALRGPPHARVAELSRLAVEPGKGTFRLRPRRDARAQVERFAAEAAPAAGEEAARLRTRGWRHGPQGPDRCLRAVRPRTGPRHAKGARTVDIQVVDAPEKKRYEARTGEAVAGFAEYRLTDELAVFTHTEVDSAYEGQGVGGALVRGALDDVRRRGLAVLPVCPFVKSWIQRHPDYADLVYQNRPGTGAD</sequence>
<comment type="caution">
    <text evidence="3">The sequence shown here is derived from an EMBL/GenBank/DDBJ whole genome shotgun (WGS) entry which is preliminary data.</text>
</comment>
<organism evidence="3 4">
    <name type="scientific">Streptomonospora halophila</name>
    <dbReference type="NCBI Taxonomy" id="427369"/>
    <lineage>
        <taxon>Bacteria</taxon>
        <taxon>Bacillati</taxon>
        <taxon>Actinomycetota</taxon>
        <taxon>Actinomycetes</taxon>
        <taxon>Streptosporangiales</taxon>
        <taxon>Nocardiopsidaceae</taxon>
        <taxon>Streptomonospora</taxon>
    </lineage>
</organism>
<evidence type="ECO:0000313" key="3">
    <source>
        <dbReference type="EMBL" id="GAA4945070.1"/>
    </source>
</evidence>
<feature type="domain" description="N-acetyltransferase" evidence="2">
    <location>
        <begin position="129"/>
        <end position="215"/>
    </location>
</feature>
<feature type="compositionally biased region" description="Basic residues" evidence="1">
    <location>
        <begin position="107"/>
        <end position="120"/>
    </location>
</feature>
<dbReference type="EMBL" id="BAABIK010000016">
    <property type="protein sequence ID" value="GAA4945070.1"/>
    <property type="molecule type" value="Genomic_DNA"/>
</dbReference>
<evidence type="ECO:0000313" key="4">
    <source>
        <dbReference type="Proteomes" id="UP001499993"/>
    </source>
</evidence>
<dbReference type="Proteomes" id="UP001499993">
    <property type="component" value="Unassembled WGS sequence"/>
</dbReference>
<gene>
    <name evidence="3" type="ORF">GCM10023224_30320</name>
</gene>
<evidence type="ECO:0000259" key="2">
    <source>
        <dbReference type="PROSITE" id="PS51729"/>
    </source>
</evidence>
<dbReference type="InterPro" id="IPR016181">
    <property type="entry name" value="Acyl_CoA_acyltransferase"/>
</dbReference>
<evidence type="ECO:0000256" key="1">
    <source>
        <dbReference type="SAM" id="MobiDB-lite"/>
    </source>
</evidence>
<dbReference type="PROSITE" id="PS51729">
    <property type="entry name" value="GNAT_YJDJ"/>
    <property type="match status" value="1"/>
</dbReference>
<dbReference type="InterPro" id="IPR031165">
    <property type="entry name" value="GNAT_YJDJ"/>
</dbReference>
<dbReference type="PANTHER" id="PTHR31435">
    <property type="entry name" value="PROTEIN NATD1"/>
    <property type="match status" value="1"/>
</dbReference>
<keyword evidence="4" id="KW-1185">Reference proteome</keyword>
<dbReference type="InterPro" id="IPR045057">
    <property type="entry name" value="Gcn5-rel_NAT"/>
</dbReference>
<dbReference type="SUPFAM" id="SSF55729">
    <property type="entry name" value="Acyl-CoA N-acyltransferases (Nat)"/>
    <property type="match status" value="1"/>
</dbReference>
<accession>A0ABP9GMM5</accession>
<name>A0ABP9GMM5_9ACTN</name>
<proteinExistence type="predicted"/>
<dbReference type="Gene3D" id="3.40.630.30">
    <property type="match status" value="1"/>
</dbReference>
<dbReference type="Pfam" id="PF14542">
    <property type="entry name" value="Acetyltransf_CG"/>
    <property type="match status" value="1"/>
</dbReference>